<evidence type="ECO:0000313" key="12">
    <source>
        <dbReference type="EMBL" id="MEY2182963.1"/>
    </source>
</evidence>
<dbReference type="Pfam" id="PF00577">
    <property type="entry name" value="Usher"/>
    <property type="match status" value="1"/>
</dbReference>
<dbReference type="Gene3D" id="2.60.40.3110">
    <property type="match status" value="1"/>
</dbReference>
<dbReference type="PANTHER" id="PTHR30451">
    <property type="entry name" value="OUTER MEMBRANE USHER PROTEIN"/>
    <property type="match status" value="1"/>
</dbReference>
<dbReference type="Proteomes" id="UP001562159">
    <property type="component" value="Unassembled WGS sequence"/>
</dbReference>
<dbReference type="Gene3D" id="2.60.40.2070">
    <property type="match status" value="1"/>
</dbReference>
<dbReference type="InterPro" id="IPR000015">
    <property type="entry name" value="Fimb_usher"/>
</dbReference>
<evidence type="ECO:0000256" key="4">
    <source>
        <dbReference type="ARBA" id="ARBA00022452"/>
    </source>
</evidence>
<evidence type="ECO:0000256" key="8">
    <source>
        <dbReference type="ARBA" id="ARBA00023237"/>
    </source>
</evidence>
<evidence type="ECO:0000256" key="5">
    <source>
        <dbReference type="ARBA" id="ARBA00022692"/>
    </source>
</evidence>
<dbReference type="Pfam" id="PF13953">
    <property type="entry name" value="PapC_C"/>
    <property type="match status" value="1"/>
</dbReference>
<evidence type="ECO:0000259" key="10">
    <source>
        <dbReference type="Pfam" id="PF13953"/>
    </source>
</evidence>
<keyword evidence="6" id="KW-0732">Signal</keyword>
<dbReference type="PANTHER" id="PTHR30451:SF20">
    <property type="entry name" value="FIMBRIAE USHER"/>
    <property type="match status" value="1"/>
</dbReference>
<dbReference type="InterPro" id="IPR018030">
    <property type="entry name" value="Fimbrial_membr_usher_CS"/>
</dbReference>
<sequence length="902" mass="94624">MIGLALCGWGGHAIAAAIGPGANASATNAEASIDASFDRSMLSGAGQNTTDLSRFERGNFVPAGNYSVDIYLNDRAVGRSNVRFAAPTPEASAIPCMTRDLLDRLGLHPAKLPTDTEAALASGTGCVEFGKLIPGASLDFDMADLRLNASVPQAYLGLEARGYVDPKYWDSGVNAGLLNYRFNSYRTNSGGQSQASSYLGLDAGVNLGRWHLRHDSALNWQSGTGNVRASHRWQNIATYAQRDIPTLHAQLTVGDSFTSGEVFDSFGLRGVQLATDDRMLPQSQRGYAPTVRGVAESNAKVVVRQNGMMIYQTTVAPGPFTINDLYATGYGGDLEVSVTEASGRVHSFAVPYASVPQLLRPGTTRFSVAAGQLRETTIMHKPGVVQATVQHGFTNLVTGYAGAAGATGYGELLAGAALNTRYGAFALDVTTARTRIPGMDTMSGQSVRLSYSKTLAETGTALTVAAYRYSTSGYLSLGDAMRARDYAQRNLPVFANGPTPTPTINGVPVSSLLTPEQQAALAGLDPNKLFAPAGVDRQRNNFTLTLSQPLGKHGGSLYVSGSTRDYWNRQGRDTQYQMGYNNSLGRMSYTVSASRERDLFGRNDNRFMLNLNIPLGVGPHSPSLNAGLSHDSVGGNQAQATLSGTAGADNRFSYGATLAHDSGSNGAAGSTANANAGYRGSHIELNAGFGTGSGYSQASLGAAGSIVAYPGGISFGQSLGDTIAIVQAPDAAGARIGNAIGVTVNHAGYALVPYLTPYQLNTIEIDPTGLPLDVQLDNTSAQVAPRAGAVVMVKFKTESGRTIIVQAHTPNGEPLPFGAEVSNEKGKVLGVVGQAGQILVRGVGRSGNLTVRWQDNLDKPQACSFPYVAEQLGKTDRHASHFESLNAVCVAQHAGADNEKGS</sequence>
<dbReference type="EMBL" id="JBGBPY010000001">
    <property type="protein sequence ID" value="MEY2182963.1"/>
    <property type="molecule type" value="Genomic_DNA"/>
</dbReference>
<dbReference type="InterPro" id="IPR025885">
    <property type="entry name" value="PapC_N"/>
</dbReference>
<dbReference type="SUPFAM" id="SSF141729">
    <property type="entry name" value="FimD N-terminal domain-like"/>
    <property type="match status" value="1"/>
</dbReference>
<dbReference type="PROSITE" id="PS01151">
    <property type="entry name" value="FIMBRIAL_USHER"/>
    <property type="match status" value="1"/>
</dbReference>
<keyword evidence="4" id="KW-1134">Transmembrane beta strand</keyword>
<keyword evidence="13" id="KW-1185">Reference proteome</keyword>
<evidence type="ECO:0000313" key="13">
    <source>
        <dbReference type="Proteomes" id="UP001562159"/>
    </source>
</evidence>
<dbReference type="InterPro" id="IPR025949">
    <property type="entry name" value="PapC-like_C"/>
</dbReference>
<dbReference type="InterPro" id="IPR037224">
    <property type="entry name" value="PapC_N_sf"/>
</dbReference>
<evidence type="ECO:0000256" key="7">
    <source>
        <dbReference type="ARBA" id="ARBA00023136"/>
    </source>
</evidence>
<dbReference type="InterPro" id="IPR042186">
    <property type="entry name" value="FimD_plug_dom"/>
</dbReference>
<keyword evidence="5 9" id="KW-0812">Transmembrane</keyword>
<feature type="domain" description="PapC N-terminal" evidence="11">
    <location>
        <begin position="36"/>
        <end position="183"/>
    </location>
</feature>
<evidence type="ECO:0000256" key="9">
    <source>
        <dbReference type="RuleBase" id="RU003884"/>
    </source>
</evidence>
<keyword evidence="3 9" id="KW-0813">Transport</keyword>
<keyword evidence="7 9" id="KW-0472">Membrane</keyword>
<evidence type="ECO:0000256" key="1">
    <source>
        <dbReference type="ARBA" id="ARBA00004571"/>
    </source>
</evidence>
<dbReference type="Pfam" id="PF13954">
    <property type="entry name" value="PapC_N"/>
    <property type="match status" value="1"/>
</dbReference>
<evidence type="ECO:0000256" key="3">
    <source>
        <dbReference type="ARBA" id="ARBA00022448"/>
    </source>
</evidence>
<comment type="similarity">
    <text evidence="2 9">Belongs to the fimbrial export usher family.</text>
</comment>
<protein>
    <submittedName>
        <fullName evidence="12">Fimbria/pilus outer membrane usher protein</fullName>
    </submittedName>
</protein>
<evidence type="ECO:0000256" key="2">
    <source>
        <dbReference type="ARBA" id="ARBA00008064"/>
    </source>
</evidence>
<organism evidence="12 13">
    <name type="scientific">Rhodanobacter humi</name>
    <dbReference type="NCBI Taxonomy" id="1888173"/>
    <lineage>
        <taxon>Bacteria</taxon>
        <taxon>Pseudomonadati</taxon>
        <taxon>Pseudomonadota</taxon>
        <taxon>Gammaproteobacteria</taxon>
        <taxon>Lysobacterales</taxon>
        <taxon>Rhodanobacteraceae</taxon>
        <taxon>Rhodanobacter</taxon>
    </lineage>
</organism>
<name>A0ABV4AUE9_9GAMM</name>
<dbReference type="InterPro" id="IPR043142">
    <property type="entry name" value="PapC-like_C_sf"/>
</dbReference>
<dbReference type="Gene3D" id="2.60.40.2610">
    <property type="entry name" value="Outer membrane usher protein FimD, plug domain"/>
    <property type="match status" value="1"/>
</dbReference>
<evidence type="ECO:0000259" key="11">
    <source>
        <dbReference type="Pfam" id="PF13954"/>
    </source>
</evidence>
<comment type="subcellular location">
    <subcellularLocation>
        <location evidence="1 9">Cell outer membrane</location>
        <topology evidence="1 9">Multi-pass membrane protein</topology>
    </subcellularLocation>
</comment>
<keyword evidence="9" id="KW-1029">Fimbrium biogenesis</keyword>
<proteinExistence type="inferred from homology"/>
<evidence type="ECO:0000256" key="6">
    <source>
        <dbReference type="ARBA" id="ARBA00022729"/>
    </source>
</evidence>
<dbReference type="Gene3D" id="3.10.20.410">
    <property type="match status" value="1"/>
</dbReference>
<reference evidence="12 13" key="1">
    <citation type="submission" date="2024-07" db="EMBL/GenBank/DDBJ databases">
        <title>Molecular mechanisms and environmental adaptations of flagellar loss and biofilm growth of Rhodanobacter under environmental stress.</title>
        <authorList>
            <person name="Chen M."/>
        </authorList>
    </citation>
    <scope>NUCLEOTIDE SEQUENCE [LARGE SCALE GENOMIC DNA]</scope>
    <source>
        <strain evidence="12 13">RS22</strain>
    </source>
</reference>
<gene>
    <name evidence="12" type="ORF">AB7878_11085</name>
</gene>
<accession>A0ABV4AUE9</accession>
<comment type="caution">
    <text evidence="12">The sequence shown here is derived from an EMBL/GenBank/DDBJ whole genome shotgun (WGS) entry which is preliminary data.</text>
</comment>
<feature type="domain" description="PapC-like C-terminal" evidence="10">
    <location>
        <begin position="805"/>
        <end position="868"/>
    </location>
</feature>
<keyword evidence="8 9" id="KW-0998">Cell outer membrane</keyword>